<dbReference type="GO" id="GO:0009236">
    <property type="term" value="P:cobalamin biosynthetic process"/>
    <property type="evidence" value="ECO:0007669"/>
    <property type="project" value="InterPro"/>
</dbReference>
<dbReference type="EMBL" id="QRMZ01000007">
    <property type="protein sequence ID" value="RHK06840.1"/>
    <property type="molecule type" value="Genomic_DNA"/>
</dbReference>
<name>A0A415EU55_ENTCA</name>
<evidence type="ECO:0000313" key="3">
    <source>
        <dbReference type="EMBL" id="RHK06840.1"/>
    </source>
</evidence>
<dbReference type="Gene3D" id="3.40.50.11220">
    <property type="match status" value="1"/>
</dbReference>
<evidence type="ECO:0000259" key="2">
    <source>
        <dbReference type="Pfam" id="PF11760"/>
    </source>
</evidence>
<dbReference type="InterPro" id="IPR002750">
    <property type="entry name" value="CobE/GbiG_C"/>
</dbReference>
<feature type="domain" description="CobE/GbiG C-terminal" evidence="1">
    <location>
        <begin position="223"/>
        <end position="338"/>
    </location>
</feature>
<sequence>MKLAIAALTKTGKQLAKKLQSSWKEPVTVYVSKKLADERCQQLPKETITENFSYFFQHYDGVVCIMAAGIAVRGMAPFVKDKRTDPAVIVMDEKGQFVISLLSGHLGGANQLARKIAAVLNAQPVITTATDVQNVAAVDLLVQELKAWLVDFRQNTKKINMMLAEGQPVGLWQKTHRVADTRGLTLLKQLEEAAFFPVVLYVSDQLEVELPKNAVQIVPRSYSLGIGCKKGTPFQTIKTEYIRFCDKHRLHPYCVKEIVSIDLKQKEPGILALADWLEVPFSVYPAEELAAVASKFSQSAFVKSVTGVGSVALAAADLASSGHTVTSRYANRGVTFAFGKADTE</sequence>
<dbReference type="AlphaFoldDB" id="A0A415EU55"/>
<evidence type="ECO:0000313" key="4">
    <source>
        <dbReference type="Proteomes" id="UP000286288"/>
    </source>
</evidence>
<dbReference type="Pfam" id="PF11760">
    <property type="entry name" value="CbiG_N"/>
    <property type="match status" value="1"/>
</dbReference>
<proteinExistence type="predicted"/>
<dbReference type="InterPro" id="IPR036518">
    <property type="entry name" value="CobE/GbiG_C_sf"/>
</dbReference>
<comment type="caution">
    <text evidence="3">The sequence shown here is derived from an EMBL/GenBank/DDBJ whole genome shotgun (WGS) entry which is preliminary data.</text>
</comment>
<dbReference type="InterPro" id="IPR021744">
    <property type="entry name" value="CbiG_N"/>
</dbReference>
<feature type="domain" description="Cobalamin synthesis G N-terminal" evidence="2">
    <location>
        <begin position="53"/>
        <end position="131"/>
    </location>
</feature>
<dbReference type="PANTHER" id="PTHR37477">
    <property type="entry name" value="COBALT-PRECORRIN-5A HYDROLASE"/>
    <property type="match status" value="1"/>
</dbReference>
<evidence type="ECO:0008006" key="5">
    <source>
        <dbReference type="Google" id="ProtNLM"/>
    </source>
</evidence>
<dbReference type="Pfam" id="PF01890">
    <property type="entry name" value="CbiG_C"/>
    <property type="match status" value="1"/>
</dbReference>
<dbReference type="Gene3D" id="3.30.420.180">
    <property type="entry name" value="CobE/GbiG C-terminal domain"/>
    <property type="match status" value="1"/>
</dbReference>
<dbReference type="InterPro" id="IPR052553">
    <property type="entry name" value="CbiG_hydrolase"/>
</dbReference>
<dbReference type="SUPFAM" id="SSF159664">
    <property type="entry name" value="CobE/GbiG C-terminal domain-like"/>
    <property type="match status" value="1"/>
</dbReference>
<dbReference type="SUPFAM" id="SSF159672">
    <property type="entry name" value="CbiG N-terminal domain-like"/>
    <property type="match status" value="1"/>
</dbReference>
<organism evidence="3 4">
    <name type="scientific">Enterococcus casseliflavus</name>
    <name type="common">Enterococcus flavescens</name>
    <dbReference type="NCBI Taxonomy" id="37734"/>
    <lineage>
        <taxon>Bacteria</taxon>
        <taxon>Bacillati</taxon>
        <taxon>Bacillota</taxon>
        <taxon>Bacilli</taxon>
        <taxon>Lactobacillales</taxon>
        <taxon>Enterococcaceae</taxon>
        <taxon>Enterococcus</taxon>
    </lineage>
</organism>
<reference evidence="3 4" key="1">
    <citation type="submission" date="2018-08" db="EMBL/GenBank/DDBJ databases">
        <title>A genome reference for cultivated species of the human gut microbiota.</title>
        <authorList>
            <person name="Zou Y."/>
            <person name="Xue W."/>
            <person name="Luo G."/>
        </authorList>
    </citation>
    <scope>NUCLEOTIDE SEQUENCE [LARGE SCALE GENOMIC DNA]</scope>
    <source>
        <strain evidence="3 4">AF48-16</strain>
    </source>
</reference>
<dbReference type="InterPro" id="IPR038029">
    <property type="entry name" value="GbiG_N_sf"/>
</dbReference>
<accession>A0A415EU55</accession>
<evidence type="ECO:0000259" key="1">
    <source>
        <dbReference type="Pfam" id="PF01890"/>
    </source>
</evidence>
<dbReference type="PANTHER" id="PTHR37477:SF1">
    <property type="entry name" value="COBALT-PRECORRIN-5A HYDROLASE"/>
    <property type="match status" value="1"/>
</dbReference>
<gene>
    <name evidence="3" type="ORF">DW084_06595</name>
</gene>
<protein>
    <recommendedName>
        <fullName evidence="5">Cobalamin biosynthesis protein CbiG</fullName>
    </recommendedName>
</protein>
<dbReference type="Proteomes" id="UP000286288">
    <property type="component" value="Unassembled WGS sequence"/>
</dbReference>